<reference evidence="6" key="1">
    <citation type="journal article" date="2019" name="Int. J. Syst. Evol. Microbiol.">
        <title>The Global Catalogue of Microorganisms (GCM) 10K type strain sequencing project: providing services to taxonomists for standard genome sequencing and annotation.</title>
        <authorList>
            <consortium name="The Broad Institute Genomics Platform"/>
            <consortium name="The Broad Institute Genome Sequencing Center for Infectious Disease"/>
            <person name="Wu L."/>
            <person name="Ma J."/>
        </authorList>
    </citation>
    <scope>NUCLEOTIDE SEQUENCE [LARGE SCALE GENOMIC DNA]</scope>
    <source>
        <strain evidence="6">CCUG 55328</strain>
    </source>
</reference>
<keyword evidence="5" id="KW-0436">Ligase</keyword>
<dbReference type="RefSeq" id="WP_380788301.1">
    <property type="nucleotide sequence ID" value="NZ_JBHTKR010000001.1"/>
</dbReference>
<dbReference type="NCBIfam" id="TIGR02727">
    <property type="entry name" value="MTHFS_bact"/>
    <property type="match status" value="1"/>
</dbReference>
<keyword evidence="6" id="KW-1185">Reference proteome</keyword>
<comment type="similarity">
    <text evidence="1 4">Belongs to the 5-formyltetrahydrofolate cyclo-ligase family.</text>
</comment>
<dbReference type="PANTHER" id="PTHR23407">
    <property type="entry name" value="ATPASE INHIBITOR/5-FORMYLTETRAHYDROFOLATE CYCLO-LIGASE"/>
    <property type="match status" value="1"/>
</dbReference>
<evidence type="ECO:0000256" key="1">
    <source>
        <dbReference type="ARBA" id="ARBA00010638"/>
    </source>
</evidence>
<proteinExistence type="inferred from homology"/>
<dbReference type="InterPro" id="IPR037171">
    <property type="entry name" value="NagB/RpiA_transferase-like"/>
</dbReference>
<evidence type="ECO:0000256" key="2">
    <source>
        <dbReference type="ARBA" id="ARBA00022741"/>
    </source>
</evidence>
<dbReference type="InterPro" id="IPR024185">
    <property type="entry name" value="FTHF_cligase-like_sf"/>
</dbReference>
<evidence type="ECO:0000256" key="4">
    <source>
        <dbReference type="RuleBase" id="RU361279"/>
    </source>
</evidence>
<protein>
    <recommendedName>
        <fullName evidence="4">5-formyltetrahydrofolate cyclo-ligase</fullName>
        <ecNumber evidence="4">6.3.3.2</ecNumber>
    </recommendedName>
</protein>
<evidence type="ECO:0000313" key="6">
    <source>
        <dbReference type="Proteomes" id="UP001597151"/>
    </source>
</evidence>
<dbReference type="InterPro" id="IPR002698">
    <property type="entry name" value="FTHF_cligase"/>
</dbReference>
<dbReference type="SUPFAM" id="SSF100950">
    <property type="entry name" value="NagB/RpiA/CoA transferase-like"/>
    <property type="match status" value="1"/>
</dbReference>
<accession>A0ABW3T875</accession>
<dbReference type="EMBL" id="JBHTKR010000001">
    <property type="protein sequence ID" value="MFD1193233.1"/>
    <property type="molecule type" value="Genomic_DNA"/>
</dbReference>
<dbReference type="Gene3D" id="3.40.50.10420">
    <property type="entry name" value="NagB/RpiA/CoA transferase-like"/>
    <property type="match status" value="1"/>
</dbReference>
<gene>
    <name evidence="5" type="ORF">ACFQ3C_00945</name>
</gene>
<dbReference type="PANTHER" id="PTHR23407:SF1">
    <property type="entry name" value="5-FORMYLTETRAHYDROFOLATE CYCLO-LIGASE"/>
    <property type="match status" value="1"/>
</dbReference>
<comment type="caution">
    <text evidence="5">The sequence shown here is derived from an EMBL/GenBank/DDBJ whole genome shotgun (WGS) entry which is preliminary data.</text>
</comment>
<dbReference type="EC" id="6.3.3.2" evidence="4"/>
<keyword evidence="4" id="KW-0460">Magnesium</keyword>
<keyword evidence="3 4" id="KW-0067">ATP-binding</keyword>
<name>A0ABW3T875_9RHOB</name>
<comment type="catalytic activity">
    <reaction evidence="4">
        <text>(6S)-5-formyl-5,6,7,8-tetrahydrofolate + ATP = (6R)-5,10-methenyltetrahydrofolate + ADP + phosphate</text>
        <dbReference type="Rhea" id="RHEA:10488"/>
        <dbReference type="ChEBI" id="CHEBI:30616"/>
        <dbReference type="ChEBI" id="CHEBI:43474"/>
        <dbReference type="ChEBI" id="CHEBI:57455"/>
        <dbReference type="ChEBI" id="CHEBI:57457"/>
        <dbReference type="ChEBI" id="CHEBI:456216"/>
        <dbReference type="EC" id="6.3.3.2"/>
    </reaction>
</comment>
<dbReference type="Pfam" id="PF01812">
    <property type="entry name" value="5-FTHF_cyc-lig"/>
    <property type="match status" value="1"/>
</dbReference>
<sequence>MGDDTDLGMIKAAARRAAFARRKAAFDALGPDHADLLSDVLAPHAGKVIAGYMPMRTEISPLAAMRRMAAAGPVGVPVIQGSGMPLRFARWTPDCAMVAGEFGAQIPAVPDWLVPDVLIVPLVAFDRQGGRLGYGGGFYDRTLEQRRAQGPVLAIGFAFGAQEASELPLEPTDQWLDLIVTEAEVIAPGGGGA</sequence>
<dbReference type="Proteomes" id="UP001597151">
    <property type="component" value="Unassembled WGS sequence"/>
</dbReference>
<keyword evidence="2 4" id="KW-0547">Nucleotide-binding</keyword>
<keyword evidence="4" id="KW-0479">Metal-binding</keyword>
<comment type="cofactor">
    <cofactor evidence="4">
        <name>Mg(2+)</name>
        <dbReference type="ChEBI" id="CHEBI:18420"/>
    </cofactor>
</comment>
<evidence type="ECO:0000313" key="5">
    <source>
        <dbReference type="EMBL" id="MFD1193233.1"/>
    </source>
</evidence>
<evidence type="ECO:0000256" key="3">
    <source>
        <dbReference type="ARBA" id="ARBA00022840"/>
    </source>
</evidence>
<dbReference type="GO" id="GO:0030272">
    <property type="term" value="F:5-formyltetrahydrofolate cyclo-ligase activity"/>
    <property type="evidence" value="ECO:0007669"/>
    <property type="project" value="UniProtKB-EC"/>
</dbReference>
<organism evidence="5 6">
    <name type="scientific">Seohaeicola saemankumensis</name>
    <dbReference type="NCBI Taxonomy" id="481181"/>
    <lineage>
        <taxon>Bacteria</taxon>
        <taxon>Pseudomonadati</taxon>
        <taxon>Pseudomonadota</taxon>
        <taxon>Alphaproteobacteria</taxon>
        <taxon>Rhodobacterales</taxon>
        <taxon>Roseobacteraceae</taxon>
        <taxon>Seohaeicola</taxon>
    </lineage>
</organism>